<evidence type="ECO:0000313" key="6">
    <source>
        <dbReference type="EMBL" id="CAE2336938.1"/>
    </source>
</evidence>
<dbReference type="InterPro" id="IPR050667">
    <property type="entry name" value="PPR-containing_protein"/>
</dbReference>
<evidence type="ECO:0000256" key="3">
    <source>
        <dbReference type="SAM" id="MobiDB-lite"/>
    </source>
</evidence>
<dbReference type="EMBL" id="HBKN01047098">
    <property type="protein sequence ID" value="CAE2336938.1"/>
    <property type="molecule type" value="Transcribed_RNA"/>
</dbReference>
<dbReference type="Pfam" id="PF13812">
    <property type="entry name" value="PPR_3"/>
    <property type="match status" value="2"/>
</dbReference>
<dbReference type="PANTHER" id="PTHR47939:SF5">
    <property type="entry name" value="PENTACOTRIPEPTIDE-REPEAT REGION OF PRORP DOMAIN-CONTAINING PROTEIN"/>
    <property type="match status" value="1"/>
</dbReference>
<organism evidence="6">
    <name type="scientific">Guillardia theta</name>
    <name type="common">Cryptophyte</name>
    <name type="synonym">Cryptomonas phi</name>
    <dbReference type="NCBI Taxonomy" id="55529"/>
    <lineage>
        <taxon>Eukaryota</taxon>
        <taxon>Cryptophyceae</taxon>
        <taxon>Pyrenomonadales</taxon>
        <taxon>Geminigeraceae</taxon>
        <taxon>Guillardia</taxon>
    </lineage>
</organism>
<reference evidence="6" key="1">
    <citation type="submission" date="2021-01" db="EMBL/GenBank/DDBJ databases">
        <authorList>
            <person name="Corre E."/>
            <person name="Pelletier E."/>
            <person name="Niang G."/>
            <person name="Scheremetjew M."/>
            <person name="Finn R."/>
            <person name="Kale V."/>
            <person name="Holt S."/>
            <person name="Cochrane G."/>
            <person name="Meng A."/>
            <person name="Brown T."/>
            <person name="Cohen L."/>
        </authorList>
    </citation>
    <scope>NUCLEOTIDE SEQUENCE</scope>
    <source>
        <strain evidence="6">CCMP 2712</strain>
    </source>
</reference>
<protein>
    <recommendedName>
        <fullName evidence="5">PROP1-like PPR domain-containing protein</fullName>
    </recommendedName>
</protein>
<feature type="region of interest" description="Disordered" evidence="3">
    <location>
        <begin position="50"/>
        <end position="80"/>
    </location>
</feature>
<keyword evidence="4" id="KW-0732">Signal</keyword>
<feature type="repeat" description="PPR" evidence="2">
    <location>
        <begin position="587"/>
        <end position="621"/>
    </location>
</feature>
<keyword evidence="1" id="KW-0677">Repeat</keyword>
<feature type="domain" description="PROP1-like PPR" evidence="5">
    <location>
        <begin position="322"/>
        <end position="482"/>
    </location>
</feature>
<feature type="chain" id="PRO_5030958108" description="PROP1-like PPR domain-containing protein" evidence="4">
    <location>
        <begin position="22"/>
        <end position="692"/>
    </location>
</feature>
<evidence type="ECO:0000256" key="4">
    <source>
        <dbReference type="SAM" id="SignalP"/>
    </source>
</evidence>
<gene>
    <name evidence="6" type="ORF">GTHE00462_LOCUS36743</name>
</gene>
<dbReference type="NCBIfam" id="TIGR00756">
    <property type="entry name" value="PPR"/>
    <property type="match status" value="1"/>
</dbReference>
<dbReference type="Pfam" id="PF17177">
    <property type="entry name" value="PPR_long"/>
    <property type="match status" value="1"/>
</dbReference>
<feature type="compositionally biased region" description="Basic and acidic residues" evidence="3">
    <location>
        <begin position="55"/>
        <end position="80"/>
    </location>
</feature>
<dbReference type="PANTHER" id="PTHR47939">
    <property type="entry name" value="MEMBRANE-ASSOCIATED SALT-INDUCIBLE PROTEIN-LIKE"/>
    <property type="match status" value="1"/>
</dbReference>
<dbReference type="PROSITE" id="PS51375">
    <property type="entry name" value="PPR"/>
    <property type="match status" value="2"/>
</dbReference>
<proteinExistence type="predicted"/>
<dbReference type="AlphaFoldDB" id="A0A7S4URB3"/>
<sequence length="692" mass="76715">MRISVFLKVALLALVSPSVDAFVSTFIARRALLPSACRARCHARRLSVSSSFDQGDSKSGDDLKDVFSHPSADRPHKAREVLSRDADVGADLSDMTSAIERALKHADLVLQETSHAEWMLREAEQSKQKQFFLQEKEAAMKRLQGEGSDYPSFNPYIQMMQECAASASKGLAGRVEAFQTLKDMEGLGIIPNLSTYNALMNVLAKAAARGKATVKDGQEVLKMIKTRGFTPSTITYTTFLSLMAKSASYGHTVPLEDGLNILEKMKEQELGIDAFVFAALLSLCTYAPIKEGESRIEKGKQILALMREMGVKEDIVVYNGFLAICAKCNDAKLEDGMEVLESMRENKINPDTYTFATLFDLCANIMPRRRVTMSDVQKIVQQMQSNRVPPSTTLYNSILKVYVKAARRKWISSRETEDVIKTMEKLGLKLDRITYGTWLDILRYAALNGLAKRGDAKKVIDKMRESGMAPSSEMYHLWLDVILKEATNGAATVRDGIEVVKFMQKVGQIPSSRAFNRLLSIGVKAAKNGKDRIDAGLEVLELMKTEEIPLSSVSLSTFIQMAKAEGSQRAVSEAWKLFIASPPSIRNEQVYTAMMSTLVRAKQRHTASSLLDMAKKDGLKPNVYMINSAMGACTTPEDILKLWEEMQASGLEKDAVTNKYLKLASKGRAPFSQPLAGRKFGGRPKVQNQSEE</sequence>
<dbReference type="InterPro" id="IPR002885">
    <property type="entry name" value="PPR_rpt"/>
</dbReference>
<feature type="repeat" description="PPR" evidence="2">
    <location>
        <begin position="314"/>
        <end position="350"/>
    </location>
</feature>
<feature type="signal peptide" evidence="4">
    <location>
        <begin position="1"/>
        <end position="21"/>
    </location>
</feature>
<accession>A0A7S4URB3</accession>
<name>A0A7S4URB3_GUITH</name>
<dbReference type="InterPro" id="IPR033443">
    <property type="entry name" value="PROP1-like_PPR_dom"/>
</dbReference>
<evidence type="ECO:0000259" key="5">
    <source>
        <dbReference type="Pfam" id="PF17177"/>
    </source>
</evidence>
<feature type="region of interest" description="Disordered" evidence="3">
    <location>
        <begin position="671"/>
        <end position="692"/>
    </location>
</feature>
<dbReference type="InterPro" id="IPR011990">
    <property type="entry name" value="TPR-like_helical_dom_sf"/>
</dbReference>
<dbReference type="Gene3D" id="1.25.40.10">
    <property type="entry name" value="Tetratricopeptide repeat domain"/>
    <property type="match status" value="4"/>
</dbReference>
<evidence type="ECO:0000256" key="2">
    <source>
        <dbReference type="PROSITE-ProRule" id="PRU00708"/>
    </source>
</evidence>
<evidence type="ECO:0000256" key="1">
    <source>
        <dbReference type="ARBA" id="ARBA00022737"/>
    </source>
</evidence>